<dbReference type="EMBL" id="JAQQBR010001835">
    <property type="protein sequence ID" value="KAK0161364.1"/>
    <property type="molecule type" value="Genomic_DNA"/>
</dbReference>
<evidence type="ECO:0000313" key="3">
    <source>
        <dbReference type="EMBL" id="KAK0161364.1"/>
    </source>
</evidence>
<comment type="caution">
    <text evidence="3">The sequence shown here is derived from an EMBL/GenBank/DDBJ whole genome shotgun (WGS) entry which is preliminary data.</text>
</comment>
<dbReference type="PRINTS" id="PR00080">
    <property type="entry name" value="SDRFAMILY"/>
</dbReference>
<dbReference type="Pfam" id="PF00106">
    <property type="entry name" value="adh_short"/>
    <property type="match status" value="1"/>
</dbReference>
<name>A0AA39KFY3_MICHY</name>
<keyword evidence="1" id="KW-0560">Oxidoreductase</keyword>
<organism evidence="3 4">
    <name type="scientific">Microctonus hyperodae</name>
    <name type="common">Parasitoid wasp</name>
    <dbReference type="NCBI Taxonomy" id="165561"/>
    <lineage>
        <taxon>Eukaryota</taxon>
        <taxon>Metazoa</taxon>
        <taxon>Ecdysozoa</taxon>
        <taxon>Arthropoda</taxon>
        <taxon>Hexapoda</taxon>
        <taxon>Insecta</taxon>
        <taxon>Pterygota</taxon>
        <taxon>Neoptera</taxon>
        <taxon>Endopterygota</taxon>
        <taxon>Hymenoptera</taxon>
        <taxon>Apocrita</taxon>
        <taxon>Ichneumonoidea</taxon>
        <taxon>Braconidae</taxon>
        <taxon>Euphorinae</taxon>
        <taxon>Microctonus</taxon>
    </lineage>
</organism>
<sequence length="230" mass="25306">MSGISKPLLYASMIASTIGGAYIINRLDVLINNAGVMRCPQTVTEDGIEMQLGVNHMGHFLLTNLLLDTIKASAPSRIINVASVAHHRGKINVSDLNSANDYDPGKAYEQSKLANVLFTNELARRLKGSGVTVNSVHPGLVDTEITRHMSFSNSQTAAIILKPFIWIFIRTPRQGAQTILYAALDPNLENVTGEYFSNCKIAEMSESAKNEELAKWLWATSEKWTKLKDS</sequence>
<dbReference type="AlphaFoldDB" id="A0AA39KFY3"/>
<dbReference type="Gene3D" id="3.40.50.720">
    <property type="entry name" value="NAD(P)-binding Rossmann-like Domain"/>
    <property type="match status" value="1"/>
</dbReference>
<proteinExistence type="inferred from homology"/>
<accession>A0AA39KFY3</accession>
<evidence type="ECO:0000313" key="4">
    <source>
        <dbReference type="Proteomes" id="UP001168972"/>
    </source>
</evidence>
<evidence type="ECO:0008006" key="5">
    <source>
        <dbReference type="Google" id="ProtNLM"/>
    </source>
</evidence>
<dbReference type="SUPFAM" id="SSF51735">
    <property type="entry name" value="NAD(P)-binding Rossmann-fold domains"/>
    <property type="match status" value="1"/>
</dbReference>
<reference evidence="3" key="1">
    <citation type="journal article" date="2023" name="bioRxiv">
        <title>Scaffold-level genome assemblies of two parasitoid biocontrol wasps reveal the parthenogenesis mechanism and an associated novel virus.</title>
        <authorList>
            <person name="Inwood S."/>
            <person name="Skelly J."/>
            <person name="Guhlin J."/>
            <person name="Harrop T."/>
            <person name="Goldson S."/>
            <person name="Dearden P."/>
        </authorList>
    </citation>
    <scope>NUCLEOTIDE SEQUENCE</scope>
    <source>
        <strain evidence="3">Lincoln</strain>
        <tissue evidence="3">Whole body</tissue>
    </source>
</reference>
<dbReference type="InterPro" id="IPR002347">
    <property type="entry name" value="SDR_fam"/>
</dbReference>
<reference evidence="3" key="2">
    <citation type="submission" date="2023-03" db="EMBL/GenBank/DDBJ databases">
        <authorList>
            <person name="Inwood S.N."/>
            <person name="Skelly J.G."/>
            <person name="Guhlin J."/>
            <person name="Harrop T.W.R."/>
            <person name="Goldson S.G."/>
            <person name="Dearden P.K."/>
        </authorList>
    </citation>
    <scope>NUCLEOTIDE SEQUENCE</scope>
    <source>
        <strain evidence="3">Lincoln</strain>
        <tissue evidence="3">Whole body</tissue>
    </source>
</reference>
<protein>
    <recommendedName>
        <fullName evidence="5">Retinol dehydrogenase 13</fullName>
    </recommendedName>
</protein>
<dbReference type="Proteomes" id="UP001168972">
    <property type="component" value="Unassembled WGS sequence"/>
</dbReference>
<dbReference type="PRINTS" id="PR00081">
    <property type="entry name" value="GDHRDH"/>
</dbReference>
<dbReference type="InterPro" id="IPR036291">
    <property type="entry name" value="NAD(P)-bd_dom_sf"/>
</dbReference>
<dbReference type="GO" id="GO:0016491">
    <property type="term" value="F:oxidoreductase activity"/>
    <property type="evidence" value="ECO:0007669"/>
    <property type="project" value="UniProtKB-KW"/>
</dbReference>
<keyword evidence="4" id="KW-1185">Reference proteome</keyword>
<evidence type="ECO:0000256" key="2">
    <source>
        <dbReference type="RuleBase" id="RU000363"/>
    </source>
</evidence>
<evidence type="ECO:0000256" key="1">
    <source>
        <dbReference type="ARBA" id="ARBA00023002"/>
    </source>
</evidence>
<gene>
    <name evidence="3" type="ORF">PV327_009842</name>
</gene>
<dbReference type="PANTHER" id="PTHR43157">
    <property type="entry name" value="PHOSPHATIDYLINOSITOL-GLYCAN BIOSYNTHESIS CLASS F PROTEIN-RELATED"/>
    <property type="match status" value="1"/>
</dbReference>
<comment type="similarity">
    <text evidence="2">Belongs to the short-chain dehydrogenases/reductases (SDR) family.</text>
</comment>
<dbReference type="PANTHER" id="PTHR43157:SF31">
    <property type="entry name" value="PHOSPHATIDYLINOSITOL-GLYCAN BIOSYNTHESIS CLASS F PROTEIN"/>
    <property type="match status" value="1"/>
</dbReference>